<keyword evidence="5" id="KW-1185">Reference proteome</keyword>
<feature type="domain" description="PAC" evidence="2">
    <location>
        <begin position="201"/>
        <end position="253"/>
    </location>
</feature>
<organism evidence="4 5">
    <name type="scientific">Sulfurimonas diazotrophicus</name>
    <dbReference type="NCBI Taxonomy" id="3131939"/>
    <lineage>
        <taxon>Bacteria</taxon>
        <taxon>Pseudomonadati</taxon>
        <taxon>Campylobacterota</taxon>
        <taxon>Epsilonproteobacteria</taxon>
        <taxon>Campylobacterales</taxon>
        <taxon>Sulfurimonadaceae</taxon>
        <taxon>Sulfurimonas</taxon>
    </lineage>
</organism>
<dbReference type="Pfam" id="PF13487">
    <property type="entry name" value="HD_5"/>
    <property type="match status" value="1"/>
</dbReference>
<dbReference type="Gene3D" id="1.10.3210.10">
    <property type="entry name" value="Hypothetical protein af1432"/>
    <property type="match status" value="1"/>
</dbReference>
<dbReference type="InterPro" id="IPR001610">
    <property type="entry name" value="PAC"/>
</dbReference>
<dbReference type="PANTHER" id="PTHR43155:SF2">
    <property type="entry name" value="CYCLIC DI-GMP PHOSPHODIESTERASE PA4108"/>
    <property type="match status" value="1"/>
</dbReference>
<feature type="domain" description="HD-GYP" evidence="3">
    <location>
        <begin position="552"/>
        <end position="747"/>
    </location>
</feature>
<dbReference type="Gene3D" id="3.30.450.20">
    <property type="entry name" value="PAS domain"/>
    <property type="match status" value="3"/>
</dbReference>
<evidence type="ECO:0000313" key="4">
    <source>
        <dbReference type="EMBL" id="XAU16278.1"/>
    </source>
</evidence>
<evidence type="ECO:0000259" key="1">
    <source>
        <dbReference type="PROSITE" id="PS50112"/>
    </source>
</evidence>
<evidence type="ECO:0000259" key="2">
    <source>
        <dbReference type="PROSITE" id="PS50113"/>
    </source>
</evidence>
<dbReference type="SMART" id="SM00086">
    <property type="entry name" value="PAC"/>
    <property type="match status" value="3"/>
</dbReference>
<evidence type="ECO:0000259" key="3">
    <source>
        <dbReference type="PROSITE" id="PS51832"/>
    </source>
</evidence>
<evidence type="ECO:0000313" key="5">
    <source>
        <dbReference type="Proteomes" id="UP001447842"/>
    </source>
</evidence>
<feature type="domain" description="PAC" evidence="2">
    <location>
        <begin position="319"/>
        <end position="372"/>
    </location>
</feature>
<dbReference type="Pfam" id="PF13185">
    <property type="entry name" value="GAF_2"/>
    <property type="match status" value="1"/>
</dbReference>
<dbReference type="NCBIfam" id="TIGR00229">
    <property type="entry name" value="sensory_box"/>
    <property type="match status" value="3"/>
</dbReference>
<dbReference type="InterPro" id="IPR000700">
    <property type="entry name" value="PAS-assoc_C"/>
</dbReference>
<dbReference type="SUPFAM" id="SSF55781">
    <property type="entry name" value="GAF domain-like"/>
    <property type="match status" value="1"/>
</dbReference>
<dbReference type="SMART" id="SM00471">
    <property type="entry name" value="HDc"/>
    <property type="match status" value="1"/>
</dbReference>
<dbReference type="Gene3D" id="3.30.450.40">
    <property type="match status" value="1"/>
</dbReference>
<dbReference type="CDD" id="cd00077">
    <property type="entry name" value="HDc"/>
    <property type="match status" value="1"/>
</dbReference>
<dbReference type="PROSITE" id="PS51832">
    <property type="entry name" value="HD_GYP"/>
    <property type="match status" value="1"/>
</dbReference>
<gene>
    <name evidence="4" type="ORF">WCY31_06100</name>
</gene>
<dbReference type="InterPro" id="IPR013767">
    <property type="entry name" value="PAS_fold"/>
</dbReference>
<dbReference type="CDD" id="cd00130">
    <property type="entry name" value="PAS"/>
    <property type="match status" value="3"/>
</dbReference>
<accession>A0ABZ3HCM7</accession>
<dbReference type="SUPFAM" id="SSF55785">
    <property type="entry name" value="PYP-like sensor domain (PAS domain)"/>
    <property type="match status" value="3"/>
</dbReference>
<reference evidence="4 5" key="1">
    <citation type="submission" date="2024-03" db="EMBL/GenBank/DDBJ databases">
        <title>Sulfurimonas sp. HSL3-1.</title>
        <authorList>
            <person name="Wang S."/>
        </authorList>
    </citation>
    <scope>NUCLEOTIDE SEQUENCE [LARGE SCALE GENOMIC DNA]</scope>
    <source>
        <strain evidence="4 5">HSL3-1</strain>
    </source>
</reference>
<dbReference type="InterPro" id="IPR035965">
    <property type="entry name" value="PAS-like_dom_sf"/>
</dbReference>
<dbReference type="InterPro" id="IPR003018">
    <property type="entry name" value="GAF"/>
</dbReference>
<dbReference type="InterPro" id="IPR029016">
    <property type="entry name" value="GAF-like_dom_sf"/>
</dbReference>
<proteinExistence type="predicted"/>
<dbReference type="PROSITE" id="PS50113">
    <property type="entry name" value="PAC"/>
    <property type="match status" value="2"/>
</dbReference>
<protein>
    <submittedName>
        <fullName evidence="4">PAS domain S-box protein</fullName>
    </submittedName>
</protein>
<name>A0ABZ3HCM7_9BACT</name>
<sequence length="752" mass="85092">MLRQEKRFSEKLIESIPDIFFLIDKQGRLIQWNKRVEQLMGIAPEQLRHSSALQFVHYGDKEQVKHRLSETLADGNSTSEARLLTKNGIRHYALTTKQVVLPGGDAIIGIGIDITKRKNVERQILRERDFNRDLVETAPAIILVRDLKGRITRFNRYMETLSGYAFDEVKDRSWFELFIPETDREHAENLFQHALSDLPTNGYSNAIMTREGEARQIEWYDKRLQDAHGNTEGLLSIGMDITEQRKLLEQLELFHSLFDKSMDAVHIVDPETMRFLDINETACRQLGYSRETLMKKSVLDIDPNITPERTKSIIAGIDQDDNMRFESINRRRDGSTFPVEVSISITKVDKPYFLAIVRDISEAKASEAALNRANRALRTLSEGNLALVRATDEKMLLRDATSVIVEYGGYSLAVVHYVENGPYKRLNPVAWAGYKKQEYWIEDQRCDATDRGRFPAGTAVRERKTNICRDIGSSDCYPEWKQAAAMQGYVSNIALPLFDDGRVFGSLSIYSTLSEPFDNDEVSLLEELAGDLAYGILNLRTRAAHDRHEALLRESLEQSIQAIAATVESRDPYTAGHQNRVAELATAIAREMGLDDERIRGIGFAGIIHDLGKIHIPAEILSKPGRLSNIEYQLIQTHPEAGYDIVKDVNFPWPIAQIILQHHERLDGSGYPQGLKGDAILLEAKIIAIADTVDAISSHRPYRSARGIETAMREIQEGKGSAFDPEAVEACVRLFMEKGFEFSTESPLITLN</sequence>
<feature type="domain" description="PAS" evidence="1">
    <location>
        <begin position="5"/>
        <end position="75"/>
    </location>
</feature>
<dbReference type="PROSITE" id="PS50112">
    <property type="entry name" value="PAS"/>
    <property type="match status" value="3"/>
</dbReference>
<feature type="domain" description="PAS" evidence="1">
    <location>
        <begin position="250"/>
        <end position="308"/>
    </location>
</feature>
<dbReference type="RefSeq" id="WP_345973691.1">
    <property type="nucleotide sequence ID" value="NZ_CP147920.1"/>
</dbReference>
<feature type="domain" description="PAS" evidence="1">
    <location>
        <begin position="127"/>
        <end position="198"/>
    </location>
</feature>
<dbReference type="SMART" id="SM00091">
    <property type="entry name" value="PAS"/>
    <property type="match status" value="3"/>
</dbReference>
<dbReference type="Proteomes" id="UP001447842">
    <property type="component" value="Chromosome"/>
</dbReference>
<dbReference type="SUPFAM" id="SSF109604">
    <property type="entry name" value="HD-domain/PDEase-like"/>
    <property type="match status" value="1"/>
</dbReference>
<dbReference type="InterPro" id="IPR000014">
    <property type="entry name" value="PAS"/>
</dbReference>
<dbReference type="PANTHER" id="PTHR43155">
    <property type="entry name" value="CYCLIC DI-GMP PHOSPHODIESTERASE PA4108-RELATED"/>
    <property type="match status" value="1"/>
</dbReference>
<dbReference type="EMBL" id="CP147920">
    <property type="protein sequence ID" value="XAU16278.1"/>
    <property type="molecule type" value="Genomic_DNA"/>
</dbReference>
<dbReference type="Pfam" id="PF00989">
    <property type="entry name" value="PAS"/>
    <property type="match status" value="2"/>
</dbReference>
<dbReference type="InterPro" id="IPR003607">
    <property type="entry name" value="HD/PDEase_dom"/>
</dbReference>
<dbReference type="Pfam" id="PF13426">
    <property type="entry name" value="PAS_9"/>
    <property type="match status" value="1"/>
</dbReference>
<dbReference type="InterPro" id="IPR037522">
    <property type="entry name" value="HD_GYP_dom"/>
</dbReference>